<evidence type="ECO:0000313" key="1">
    <source>
        <dbReference type="EMBL" id="MDK4289950.1"/>
    </source>
</evidence>
<comment type="caution">
    <text evidence="1">The sequence shown here is derived from an EMBL/GenBank/DDBJ whole genome shotgun (WGS) entry which is preliminary data.</text>
</comment>
<sequence length="266" mass="31305">MNHARSICVYTLISRAWGHYFVEGPWHLRDQLAFETHSLLFNIIQFSEEVTGKLGKTALKKAYDAYKAAFFDPRYQAAIQRCIIHAKISQIATQITPFLHHHLYLQPEIFDDDSLLEWIKQYAHTIDPTLNLGRPVHFNPDFEIETPQGQKPELVGYYGYMYEFPWPNQSEYCRNEQELLARTAGMAFEELAGTIQFRHSPPMDSEFPYRYNAQLRWWESYWNGCFDEMAPCEKVASFIRAKRGREPYFIRIYPLIPARQSSEGKD</sequence>
<reference evidence="1 2" key="1">
    <citation type="submission" date="2023-05" db="EMBL/GenBank/DDBJ databases">
        <title>Metabolic capabilities are highly conserved among human nasal-associated Corynebacterium species in pangenomic analyses.</title>
        <authorList>
            <person name="Tran T.H."/>
            <person name="Roberts A.Q."/>
            <person name="Escapa I.F."/>
            <person name="Gao W."/>
            <person name="Conlan S."/>
            <person name="Kong H."/>
            <person name="Segre J.A."/>
            <person name="Kelly M.S."/>
            <person name="Lemon K.P."/>
        </authorList>
    </citation>
    <scope>NUCLEOTIDE SEQUENCE [LARGE SCALE GENOMIC DNA]</scope>
    <source>
        <strain evidence="1 2">KPL3772</strain>
    </source>
</reference>
<dbReference type="Proteomes" id="UP001239759">
    <property type="component" value="Unassembled WGS sequence"/>
</dbReference>
<gene>
    <name evidence="1" type="ORF">QPX23_04290</name>
</gene>
<proteinExistence type="predicted"/>
<accession>A0ABT7FVD3</accession>
<evidence type="ECO:0000313" key="2">
    <source>
        <dbReference type="Proteomes" id="UP001239759"/>
    </source>
</evidence>
<dbReference type="RefSeq" id="WP_021351890.1">
    <property type="nucleotide sequence ID" value="NZ_CP051667.1"/>
</dbReference>
<organism evidence="1 2">
    <name type="scientific">Corynebacterium pseudodiphtheriticum</name>
    <dbReference type="NCBI Taxonomy" id="37637"/>
    <lineage>
        <taxon>Bacteria</taxon>
        <taxon>Bacillati</taxon>
        <taxon>Actinomycetota</taxon>
        <taxon>Actinomycetes</taxon>
        <taxon>Mycobacteriales</taxon>
        <taxon>Corynebacteriaceae</taxon>
        <taxon>Corynebacterium</taxon>
    </lineage>
</organism>
<dbReference type="EMBL" id="JASNUQ010000005">
    <property type="protein sequence ID" value="MDK4289950.1"/>
    <property type="molecule type" value="Genomic_DNA"/>
</dbReference>
<protein>
    <submittedName>
        <fullName evidence="1">Uncharacterized protein</fullName>
    </submittedName>
</protein>
<keyword evidence="2" id="KW-1185">Reference proteome</keyword>
<name>A0ABT7FVD3_9CORY</name>